<reference evidence="1 2" key="1">
    <citation type="submission" date="2016-04" db="EMBL/GenBank/DDBJ databases">
        <title>A degradative enzymes factory behind the ericoid mycorrhizal symbiosis.</title>
        <authorList>
            <consortium name="DOE Joint Genome Institute"/>
            <person name="Martino E."/>
            <person name="Morin E."/>
            <person name="Grelet G."/>
            <person name="Kuo A."/>
            <person name="Kohler A."/>
            <person name="Daghino S."/>
            <person name="Barry K."/>
            <person name="Choi C."/>
            <person name="Cichocki N."/>
            <person name="Clum A."/>
            <person name="Copeland A."/>
            <person name="Hainaut M."/>
            <person name="Haridas S."/>
            <person name="Labutti K."/>
            <person name="Lindquist E."/>
            <person name="Lipzen A."/>
            <person name="Khouja H.-R."/>
            <person name="Murat C."/>
            <person name="Ohm R."/>
            <person name="Olson A."/>
            <person name="Spatafora J."/>
            <person name="Veneault-Fourrey C."/>
            <person name="Henrissat B."/>
            <person name="Grigoriev I."/>
            <person name="Martin F."/>
            <person name="Perotto S."/>
        </authorList>
    </citation>
    <scope>NUCLEOTIDE SEQUENCE [LARGE SCALE GENOMIC DNA]</scope>
    <source>
        <strain evidence="1 2">F</strain>
    </source>
</reference>
<evidence type="ECO:0000313" key="1">
    <source>
        <dbReference type="EMBL" id="PMD36129.1"/>
    </source>
</evidence>
<dbReference type="EMBL" id="KZ613951">
    <property type="protein sequence ID" value="PMD36129.1"/>
    <property type="molecule type" value="Genomic_DNA"/>
</dbReference>
<dbReference type="AlphaFoldDB" id="A0A2J6RCA5"/>
<accession>A0A2J6RCA5</accession>
<keyword evidence="2" id="KW-1185">Reference proteome</keyword>
<organism evidence="1 2">
    <name type="scientific">Hyaloscypha variabilis (strain UAMH 11265 / GT02V1 / F)</name>
    <name type="common">Meliniomyces variabilis</name>
    <dbReference type="NCBI Taxonomy" id="1149755"/>
    <lineage>
        <taxon>Eukaryota</taxon>
        <taxon>Fungi</taxon>
        <taxon>Dikarya</taxon>
        <taxon>Ascomycota</taxon>
        <taxon>Pezizomycotina</taxon>
        <taxon>Leotiomycetes</taxon>
        <taxon>Helotiales</taxon>
        <taxon>Hyaloscyphaceae</taxon>
        <taxon>Hyaloscypha</taxon>
        <taxon>Hyaloscypha variabilis</taxon>
    </lineage>
</organism>
<proteinExistence type="predicted"/>
<dbReference type="Proteomes" id="UP000235786">
    <property type="component" value="Unassembled WGS sequence"/>
</dbReference>
<sequence>MQFRFGAAPKPAPRGAVMFSSFSFCSQAGIPQSKTLREEISSTSNMFHASELTPTCDGGWSFLKQAAFENFRIKSCP</sequence>
<gene>
    <name evidence="1" type="ORF">L207DRAFT_515853</name>
</gene>
<evidence type="ECO:0000313" key="2">
    <source>
        <dbReference type="Proteomes" id="UP000235786"/>
    </source>
</evidence>
<name>A0A2J6RCA5_HYAVF</name>
<protein>
    <submittedName>
        <fullName evidence="1">Uncharacterized protein</fullName>
    </submittedName>
</protein>